<evidence type="ECO:0000313" key="11">
    <source>
        <dbReference type="EMBL" id="KAH6691472.1"/>
    </source>
</evidence>
<dbReference type="PANTHER" id="PTHR24054">
    <property type="entry name" value="CASEIN KINASE II SUBUNIT ALPHA"/>
    <property type="match status" value="1"/>
</dbReference>
<keyword evidence="12" id="KW-1185">Reference proteome</keyword>
<evidence type="ECO:0000256" key="5">
    <source>
        <dbReference type="ARBA" id="ARBA00022777"/>
    </source>
</evidence>
<evidence type="ECO:0000256" key="9">
    <source>
        <dbReference type="SAM" id="MobiDB-lite"/>
    </source>
</evidence>
<evidence type="ECO:0000256" key="4">
    <source>
        <dbReference type="ARBA" id="ARBA00022741"/>
    </source>
</evidence>
<accession>A0A9P8VFE3</accession>
<dbReference type="InterPro" id="IPR011009">
    <property type="entry name" value="Kinase-like_dom_sf"/>
</dbReference>
<comment type="catalytic activity">
    <reaction evidence="8">
        <text>L-seryl-[protein] + ATP = O-phospho-L-seryl-[protein] + ADP + H(+)</text>
        <dbReference type="Rhea" id="RHEA:17989"/>
        <dbReference type="Rhea" id="RHEA-COMP:9863"/>
        <dbReference type="Rhea" id="RHEA-COMP:11604"/>
        <dbReference type="ChEBI" id="CHEBI:15378"/>
        <dbReference type="ChEBI" id="CHEBI:29999"/>
        <dbReference type="ChEBI" id="CHEBI:30616"/>
        <dbReference type="ChEBI" id="CHEBI:83421"/>
        <dbReference type="ChEBI" id="CHEBI:456216"/>
        <dbReference type="EC" id="2.7.11.1"/>
    </reaction>
</comment>
<dbReference type="GO" id="GO:0051726">
    <property type="term" value="P:regulation of cell cycle"/>
    <property type="evidence" value="ECO:0007669"/>
    <property type="project" value="TreeGrafter"/>
</dbReference>
<evidence type="ECO:0000313" key="12">
    <source>
        <dbReference type="Proteomes" id="UP000770015"/>
    </source>
</evidence>
<name>A0A9P8VFE3_9PEZI</name>
<keyword evidence="3" id="KW-0808">Transferase</keyword>
<evidence type="ECO:0000256" key="2">
    <source>
        <dbReference type="ARBA" id="ARBA00022527"/>
    </source>
</evidence>
<dbReference type="Gene3D" id="1.10.510.10">
    <property type="entry name" value="Transferase(Phosphotransferase) domain 1"/>
    <property type="match status" value="1"/>
</dbReference>
<dbReference type="GO" id="GO:0005956">
    <property type="term" value="C:protein kinase CK2 complex"/>
    <property type="evidence" value="ECO:0007669"/>
    <property type="project" value="TreeGrafter"/>
</dbReference>
<dbReference type="EC" id="2.7.11.1" evidence="1"/>
<dbReference type="InterPro" id="IPR045216">
    <property type="entry name" value="CK2_alpha"/>
</dbReference>
<evidence type="ECO:0000256" key="3">
    <source>
        <dbReference type="ARBA" id="ARBA00022679"/>
    </source>
</evidence>
<dbReference type="Gene3D" id="3.30.200.20">
    <property type="entry name" value="Phosphorylase Kinase, domain 1"/>
    <property type="match status" value="1"/>
</dbReference>
<keyword evidence="6" id="KW-0067">ATP-binding</keyword>
<dbReference type="InterPro" id="IPR000719">
    <property type="entry name" value="Prot_kinase_dom"/>
</dbReference>
<dbReference type="GO" id="GO:0004674">
    <property type="term" value="F:protein serine/threonine kinase activity"/>
    <property type="evidence" value="ECO:0007669"/>
    <property type="project" value="UniProtKB-KW"/>
</dbReference>
<dbReference type="FunFam" id="3.30.200.20:FF:000088">
    <property type="entry name" value="Casein kinase II subunit alpha"/>
    <property type="match status" value="1"/>
</dbReference>
<organism evidence="11 12">
    <name type="scientific">Plectosphaerella plurivora</name>
    <dbReference type="NCBI Taxonomy" id="936078"/>
    <lineage>
        <taxon>Eukaryota</taxon>
        <taxon>Fungi</taxon>
        <taxon>Dikarya</taxon>
        <taxon>Ascomycota</taxon>
        <taxon>Pezizomycotina</taxon>
        <taxon>Sordariomycetes</taxon>
        <taxon>Hypocreomycetidae</taxon>
        <taxon>Glomerellales</taxon>
        <taxon>Plectosphaerellaceae</taxon>
        <taxon>Plectosphaerella</taxon>
    </lineage>
</organism>
<dbReference type="Pfam" id="PF00069">
    <property type="entry name" value="Pkinase"/>
    <property type="match status" value="1"/>
</dbReference>
<comment type="catalytic activity">
    <reaction evidence="7">
        <text>L-threonyl-[protein] + ATP = O-phospho-L-threonyl-[protein] + ADP + H(+)</text>
        <dbReference type="Rhea" id="RHEA:46608"/>
        <dbReference type="Rhea" id="RHEA-COMP:11060"/>
        <dbReference type="Rhea" id="RHEA-COMP:11605"/>
        <dbReference type="ChEBI" id="CHEBI:15378"/>
        <dbReference type="ChEBI" id="CHEBI:30013"/>
        <dbReference type="ChEBI" id="CHEBI:30616"/>
        <dbReference type="ChEBI" id="CHEBI:61977"/>
        <dbReference type="ChEBI" id="CHEBI:456216"/>
        <dbReference type="EC" id="2.7.11.1"/>
    </reaction>
</comment>
<keyword evidence="5 11" id="KW-0418">Kinase</keyword>
<dbReference type="SUPFAM" id="SSF56112">
    <property type="entry name" value="Protein kinase-like (PK-like)"/>
    <property type="match status" value="1"/>
</dbReference>
<dbReference type="GO" id="GO:0005730">
    <property type="term" value="C:nucleolus"/>
    <property type="evidence" value="ECO:0007669"/>
    <property type="project" value="UniProtKB-ARBA"/>
</dbReference>
<dbReference type="GO" id="GO:0005524">
    <property type="term" value="F:ATP binding"/>
    <property type="evidence" value="ECO:0007669"/>
    <property type="project" value="UniProtKB-KW"/>
</dbReference>
<feature type="domain" description="Protein kinase" evidence="10">
    <location>
        <begin position="27"/>
        <end position="309"/>
    </location>
</feature>
<dbReference type="OrthoDB" id="10254671at2759"/>
<feature type="region of interest" description="Disordered" evidence="9">
    <location>
        <begin position="1"/>
        <end position="25"/>
    </location>
</feature>
<keyword evidence="2" id="KW-0723">Serine/threonine-protein kinase</keyword>
<evidence type="ECO:0000256" key="7">
    <source>
        <dbReference type="ARBA" id="ARBA00047899"/>
    </source>
</evidence>
<evidence type="ECO:0000256" key="6">
    <source>
        <dbReference type="ARBA" id="ARBA00022840"/>
    </source>
</evidence>
<gene>
    <name evidence="11" type="ORF">F5X68DRAFT_201968</name>
</gene>
<dbReference type="EMBL" id="JAGSXJ010000005">
    <property type="protein sequence ID" value="KAH6691472.1"/>
    <property type="molecule type" value="Genomic_DNA"/>
</dbReference>
<dbReference type="CDD" id="cd14132">
    <property type="entry name" value="STKc_CK2_alpha"/>
    <property type="match status" value="1"/>
</dbReference>
<comment type="caution">
    <text evidence="11">The sequence shown here is derived from an EMBL/GenBank/DDBJ whole genome shotgun (WGS) entry which is preliminary data.</text>
</comment>
<evidence type="ECO:0000259" key="10">
    <source>
        <dbReference type="PROSITE" id="PS50011"/>
    </source>
</evidence>
<dbReference type="PROSITE" id="PS50011">
    <property type="entry name" value="PROTEIN_KINASE_DOM"/>
    <property type="match status" value="1"/>
</dbReference>
<dbReference type="SMART" id="SM00220">
    <property type="entry name" value="S_TKc"/>
    <property type="match status" value="1"/>
</dbReference>
<sequence>MAQTQPSVIRDALTDDHGEPVSSPDDFEVVQRLGRGRRAEVFRAIRLSDRTAFAIKIFKPPNDDRARNEVEMLRELRGCPSIISLATAVDDQRGGRISLVFELISFQDYRSLFPTLPREDIRLYFKQLISALDYAHEKDIMHRNVRPLNILVDPARKQLKLSGWGSSTRYTPGTTYEVAVGTAFKAPELLLSFGEYDLSIDMWSVGDMLASVVFKKDPFFHGNSNLDQLERIARVLGTGGLLNWVEKYDMEAPDVEDVVVHERRPWTSLVNDENRDRADDDVLSLVDGLLRWDHGDRLTAKAALNHPFFCEEPSPTVEV</sequence>
<dbReference type="Proteomes" id="UP000770015">
    <property type="component" value="Unassembled WGS sequence"/>
</dbReference>
<protein>
    <recommendedName>
        <fullName evidence="1">non-specific serine/threonine protein kinase</fullName>
        <ecNumber evidence="1">2.7.11.1</ecNumber>
    </recommendedName>
</protein>
<evidence type="ECO:0000256" key="8">
    <source>
        <dbReference type="ARBA" id="ARBA00048679"/>
    </source>
</evidence>
<proteinExistence type="predicted"/>
<dbReference type="PANTHER" id="PTHR24054:SF0">
    <property type="entry name" value="CASEIN KINASE II SUBUNIT ALPHA"/>
    <property type="match status" value="1"/>
</dbReference>
<dbReference type="GO" id="GO:0006357">
    <property type="term" value="P:regulation of transcription by RNA polymerase II"/>
    <property type="evidence" value="ECO:0007669"/>
    <property type="project" value="UniProtKB-ARBA"/>
</dbReference>
<reference evidence="11" key="1">
    <citation type="journal article" date="2021" name="Nat. Commun.">
        <title>Genetic determinants of endophytism in the Arabidopsis root mycobiome.</title>
        <authorList>
            <person name="Mesny F."/>
            <person name="Miyauchi S."/>
            <person name="Thiergart T."/>
            <person name="Pickel B."/>
            <person name="Atanasova L."/>
            <person name="Karlsson M."/>
            <person name="Huettel B."/>
            <person name="Barry K.W."/>
            <person name="Haridas S."/>
            <person name="Chen C."/>
            <person name="Bauer D."/>
            <person name="Andreopoulos W."/>
            <person name="Pangilinan J."/>
            <person name="LaButti K."/>
            <person name="Riley R."/>
            <person name="Lipzen A."/>
            <person name="Clum A."/>
            <person name="Drula E."/>
            <person name="Henrissat B."/>
            <person name="Kohler A."/>
            <person name="Grigoriev I.V."/>
            <person name="Martin F.M."/>
            <person name="Hacquard S."/>
        </authorList>
    </citation>
    <scope>NUCLEOTIDE SEQUENCE</scope>
    <source>
        <strain evidence="11">MPI-SDFR-AT-0117</strain>
    </source>
</reference>
<keyword evidence="4" id="KW-0547">Nucleotide-binding</keyword>
<dbReference type="FunFam" id="1.10.510.10:FF:000459">
    <property type="entry name" value="Casein kinase II subunit alpha"/>
    <property type="match status" value="1"/>
</dbReference>
<dbReference type="GO" id="GO:0005829">
    <property type="term" value="C:cytosol"/>
    <property type="evidence" value="ECO:0007669"/>
    <property type="project" value="TreeGrafter"/>
</dbReference>
<dbReference type="AlphaFoldDB" id="A0A9P8VFE3"/>
<evidence type="ECO:0000256" key="1">
    <source>
        <dbReference type="ARBA" id="ARBA00012513"/>
    </source>
</evidence>